<dbReference type="PIRSF" id="PIRSF002741">
    <property type="entry name" value="MppA"/>
    <property type="match status" value="1"/>
</dbReference>
<feature type="chain" id="PRO_5016735488" evidence="5">
    <location>
        <begin position="34"/>
        <end position="514"/>
    </location>
</feature>
<dbReference type="Proteomes" id="UP000253529">
    <property type="component" value="Unassembled WGS sequence"/>
</dbReference>
<comment type="caution">
    <text evidence="7">The sequence shown here is derived from an EMBL/GenBank/DDBJ whole genome shotgun (WGS) entry which is preliminary data.</text>
</comment>
<dbReference type="InterPro" id="IPR030678">
    <property type="entry name" value="Peptide/Ni-bd"/>
</dbReference>
<dbReference type="GO" id="GO:0043190">
    <property type="term" value="C:ATP-binding cassette (ABC) transporter complex"/>
    <property type="evidence" value="ECO:0007669"/>
    <property type="project" value="InterPro"/>
</dbReference>
<evidence type="ECO:0000256" key="2">
    <source>
        <dbReference type="ARBA" id="ARBA00005695"/>
    </source>
</evidence>
<dbReference type="PANTHER" id="PTHR30290:SF10">
    <property type="entry name" value="PERIPLASMIC OLIGOPEPTIDE-BINDING PROTEIN-RELATED"/>
    <property type="match status" value="1"/>
</dbReference>
<dbReference type="InterPro" id="IPR039424">
    <property type="entry name" value="SBP_5"/>
</dbReference>
<dbReference type="GO" id="GO:1904680">
    <property type="term" value="F:peptide transmembrane transporter activity"/>
    <property type="evidence" value="ECO:0007669"/>
    <property type="project" value="TreeGrafter"/>
</dbReference>
<sequence>MLTTRAPHRRRVRGAIAGAALAGATFALSGASAETLTIAATAGPTTLDPTTSTNGVPSVWFPNLSYAALIHRAPDGRSTPGLALDWAYSQDRLSFVMNLREGVKFSDGSPMTAADVVNWLKHYKEKGSFTAWLGKVTDISATGPMQVTLKLSTPDPMLPYGLDQDGMAGDVVGPSGLAHPDTLGSTTNGAGPYMIDPKATILNSQYVYVKNPYYWAPDEQHWDKVVVKIISDGNALMSALKTGQVQVAEGAATEAAEAEGAGLKIISAPSAMLGMYIGDIDGKIVPALKDVRVRQALNFAIDRKGIAESLYGKYGKPTTQFVPQGIGGYVAKLEDFYPYDPKKAKALLAEAGFADSVKFTLVEQPAVSSGDLLAQAMVANWKDVGIDVTLKPTDSFATYVPLMGTQKYPATTLTFQYSVQLTDTQQLVTNPALYNYMGFTDAKANALAEAQRRQDIESPAGVAAAEASETYMVENAFLTPVVSVDALLFATKGVDGLKFATYPWPDPTNWKPAK</sequence>
<evidence type="ECO:0000256" key="1">
    <source>
        <dbReference type="ARBA" id="ARBA00004418"/>
    </source>
</evidence>
<accession>A0A366FJM5</accession>
<proteinExistence type="inferred from homology"/>
<dbReference type="OrthoDB" id="9803988at2"/>
<keyword evidence="3" id="KW-0813">Transport</keyword>
<comment type="subcellular location">
    <subcellularLocation>
        <location evidence="1">Periplasm</location>
    </subcellularLocation>
</comment>
<dbReference type="Gene3D" id="3.10.105.10">
    <property type="entry name" value="Dipeptide-binding Protein, Domain 3"/>
    <property type="match status" value="1"/>
</dbReference>
<dbReference type="EMBL" id="QNRK01000009">
    <property type="protein sequence ID" value="RBP14316.1"/>
    <property type="molecule type" value="Genomic_DNA"/>
</dbReference>
<gene>
    <name evidence="7" type="ORF">DFR50_10969</name>
</gene>
<evidence type="ECO:0000313" key="7">
    <source>
        <dbReference type="EMBL" id="RBP14316.1"/>
    </source>
</evidence>
<dbReference type="Pfam" id="PF00496">
    <property type="entry name" value="SBP_bac_5"/>
    <property type="match status" value="1"/>
</dbReference>
<comment type="similarity">
    <text evidence="2">Belongs to the bacterial solute-binding protein 5 family.</text>
</comment>
<dbReference type="PROSITE" id="PS01040">
    <property type="entry name" value="SBP_BACTERIAL_5"/>
    <property type="match status" value="1"/>
</dbReference>
<dbReference type="PANTHER" id="PTHR30290">
    <property type="entry name" value="PERIPLASMIC BINDING COMPONENT OF ABC TRANSPORTER"/>
    <property type="match status" value="1"/>
</dbReference>
<dbReference type="RefSeq" id="WP_113889002.1">
    <property type="nucleotide sequence ID" value="NZ_QNRK01000009.1"/>
</dbReference>
<dbReference type="GO" id="GO:0015833">
    <property type="term" value="P:peptide transport"/>
    <property type="evidence" value="ECO:0007669"/>
    <property type="project" value="TreeGrafter"/>
</dbReference>
<feature type="domain" description="Solute-binding protein family 5" evidence="6">
    <location>
        <begin position="79"/>
        <end position="421"/>
    </location>
</feature>
<dbReference type="GO" id="GO:0030288">
    <property type="term" value="C:outer membrane-bounded periplasmic space"/>
    <property type="evidence" value="ECO:0007669"/>
    <property type="project" value="UniProtKB-ARBA"/>
</dbReference>
<dbReference type="InterPro" id="IPR023765">
    <property type="entry name" value="SBP_5_CS"/>
</dbReference>
<dbReference type="AlphaFoldDB" id="A0A366FJM5"/>
<organism evidence="7 8">
    <name type="scientific">Roseiarcus fermentans</name>
    <dbReference type="NCBI Taxonomy" id="1473586"/>
    <lineage>
        <taxon>Bacteria</taxon>
        <taxon>Pseudomonadati</taxon>
        <taxon>Pseudomonadota</taxon>
        <taxon>Alphaproteobacteria</taxon>
        <taxon>Hyphomicrobiales</taxon>
        <taxon>Roseiarcaceae</taxon>
        <taxon>Roseiarcus</taxon>
    </lineage>
</organism>
<reference evidence="7 8" key="1">
    <citation type="submission" date="2018-06" db="EMBL/GenBank/DDBJ databases">
        <title>Genomic Encyclopedia of Type Strains, Phase IV (KMG-IV): sequencing the most valuable type-strain genomes for metagenomic binning, comparative biology and taxonomic classification.</title>
        <authorList>
            <person name="Goeker M."/>
        </authorList>
    </citation>
    <scope>NUCLEOTIDE SEQUENCE [LARGE SCALE GENOMIC DNA]</scope>
    <source>
        <strain evidence="7 8">DSM 24875</strain>
    </source>
</reference>
<evidence type="ECO:0000313" key="8">
    <source>
        <dbReference type="Proteomes" id="UP000253529"/>
    </source>
</evidence>
<dbReference type="Gene3D" id="3.40.190.10">
    <property type="entry name" value="Periplasmic binding protein-like II"/>
    <property type="match status" value="1"/>
</dbReference>
<dbReference type="InterPro" id="IPR000914">
    <property type="entry name" value="SBP_5_dom"/>
</dbReference>
<dbReference type="SUPFAM" id="SSF53850">
    <property type="entry name" value="Periplasmic binding protein-like II"/>
    <property type="match status" value="1"/>
</dbReference>
<evidence type="ECO:0000256" key="4">
    <source>
        <dbReference type="ARBA" id="ARBA00022729"/>
    </source>
</evidence>
<name>A0A366FJM5_9HYPH</name>
<protein>
    <submittedName>
        <fullName evidence="7">Peptide/nickel transport system substrate-binding protein</fullName>
    </submittedName>
</protein>
<keyword evidence="8" id="KW-1185">Reference proteome</keyword>
<feature type="signal peptide" evidence="5">
    <location>
        <begin position="1"/>
        <end position="33"/>
    </location>
</feature>
<evidence type="ECO:0000256" key="5">
    <source>
        <dbReference type="SAM" id="SignalP"/>
    </source>
</evidence>
<evidence type="ECO:0000256" key="3">
    <source>
        <dbReference type="ARBA" id="ARBA00022448"/>
    </source>
</evidence>
<evidence type="ECO:0000259" key="6">
    <source>
        <dbReference type="Pfam" id="PF00496"/>
    </source>
</evidence>
<keyword evidence="4 5" id="KW-0732">Signal</keyword>